<dbReference type="GO" id="GO:0005634">
    <property type="term" value="C:nucleus"/>
    <property type="evidence" value="ECO:0007669"/>
    <property type="project" value="TreeGrafter"/>
</dbReference>
<dbReference type="EMBL" id="KV722446">
    <property type="protein sequence ID" value="OCH88693.1"/>
    <property type="molecule type" value="Genomic_DNA"/>
</dbReference>
<feature type="compositionally biased region" description="Low complexity" evidence="3">
    <location>
        <begin position="40"/>
        <end position="54"/>
    </location>
</feature>
<keyword evidence="6" id="KW-1185">Reference proteome</keyword>
<feature type="compositionally biased region" description="Low complexity" evidence="3">
    <location>
        <begin position="121"/>
        <end position="135"/>
    </location>
</feature>
<dbReference type="PROSITE" id="PS51253">
    <property type="entry name" value="HTH_CENPB"/>
    <property type="match status" value="1"/>
</dbReference>
<evidence type="ECO:0000313" key="6">
    <source>
        <dbReference type="Proteomes" id="UP000250043"/>
    </source>
</evidence>
<feature type="compositionally biased region" description="Polar residues" evidence="3">
    <location>
        <begin position="141"/>
        <end position="156"/>
    </location>
</feature>
<accession>A0A8E2DMZ2</accession>
<feature type="compositionally biased region" description="Polar residues" evidence="3">
    <location>
        <begin position="94"/>
        <end position="110"/>
    </location>
</feature>
<feature type="compositionally biased region" description="Polar residues" evidence="3">
    <location>
        <begin position="172"/>
        <end position="213"/>
    </location>
</feature>
<keyword evidence="2" id="KW-0539">Nucleus</keyword>
<evidence type="ECO:0000256" key="1">
    <source>
        <dbReference type="ARBA" id="ARBA00023125"/>
    </source>
</evidence>
<dbReference type="PANTHER" id="PTHR19303:SF70">
    <property type="entry name" value="HTH CENPB-TYPE DOMAIN-CONTAINING PROTEIN"/>
    <property type="match status" value="1"/>
</dbReference>
<reference evidence="5 6" key="1">
    <citation type="submission" date="2016-07" db="EMBL/GenBank/DDBJ databases">
        <title>Draft genome of the white-rot fungus Obba rivulosa 3A-2.</title>
        <authorList>
            <consortium name="DOE Joint Genome Institute"/>
            <person name="Miettinen O."/>
            <person name="Riley R."/>
            <person name="Acob R."/>
            <person name="Barry K."/>
            <person name="Cullen D."/>
            <person name="De Vries R."/>
            <person name="Hainaut M."/>
            <person name="Hatakka A."/>
            <person name="Henrissat B."/>
            <person name="Hilden K."/>
            <person name="Kuo R."/>
            <person name="Labutti K."/>
            <person name="Lipzen A."/>
            <person name="Makela M.R."/>
            <person name="Sandor L."/>
            <person name="Spatafora J.W."/>
            <person name="Grigoriev I.V."/>
            <person name="Hibbett D.S."/>
        </authorList>
    </citation>
    <scope>NUCLEOTIDE SEQUENCE [LARGE SCALE GENOMIC DNA]</scope>
    <source>
        <strain evidence="5 6">3A-2</strain>
    </source>
</reference>
<dbReference type="SUPFAM" id="SSF46689">
    <property type="entry name" value="Homeodomain-like"/>
    <property type="match status" value="2"/>
</dbReference>
<feature type="region of interest" description="Disordered" evidence="3">
    <location>
        <begin position="94"/>
        <end position="257"/>
    </location>
</feature>
<dbReference type="AlphaFoldDB" id="A0A8E2DMZ2"/>
<dbReference type="InterPro" id="IPR050863">
    <property type="entry name" value="CenT-Element_Derived"/>
</dbReference>
<feature type="compositionally biased region" description="Polar residues" evidence="3">
    <location>
        <begin position="472"/>
        <end position="481"/>
    </location>
</feature>
<keyword evidence="1" id="KW-0238">DNA-binding</keyword>
<organism evidence="5 6">
    <name type="scientific">Obba rivulosa</name>
    <dbReference type="NCBI Taxonomy" id="1052685"/>
    <lineage>
        <taxon>Eukaryota</taxon>
        <taxon>Fungi</taxon>
        <taxon>Dikarya</taxon>
        <taxon>Basidiomycota</taxon>
        <taxon>Agaricomycotina</taxon>
        <taxon>Agaricomycetes</taxon>
        <taxon>Polyporales</taxon>
        <taxon>Gelatoporiaceae</taxon>
        <taxon>Obba</taxon>
    </lineage>
</organism>
<evidence type="ECO:0000256" key="3">
    <source>
        <dbReference type="SAM" id="MobiDB-lite"/>
    </source>
</evidence>
<dbReference type="InterPro" id="IPR006600">
    <property type="entry name" value="HTH_CenpB_DNA-bd_dom"/>
</dbReference>
<feature type="domain" description="HTH CENPB-type" evidence="4">
    <location>
        <begin position="320"/>
        <end position="393"/>
    </location>
</feature>
<dbReference type="InterPro" id="IPR009057">
    <property type="entry name" value="Homeodomain-like_sf"/>
</dbReference>
<dbReference type="InterPro" id="IPR007889">
    <property type="entry name" value="HTH_Psq"/>
</dbReference>
<evidence type="ECO:0000256" key="2">
    <source>
        <dbReference type="ARBA" id="ARBA00023242"/>
    </source>
</evidence>
<gene>
    <name evidence="5" type="ORF">OBBRIDRAFT_795014</name>
</gene>
<feature type="compositionally biased region" description="Low complexity" evidence="3">
    <location>
        <begin position="219"/>
        <end position="232"/>
    </location>
</feature>
<evidence type="ECO:0000259" key="4">
    <source>
        <dbReference type="PROSITE" id="PS51253"/>
    </source>
</evidence>
<feature type="region of interest" description="Disordered" evidence="3">
    <location>
        <begin position="432"/>
        <end position="488"/>
    </location>
</feature>
<dbReference type="SMART" id="SM00674">
    <property type="entry name" value="CENPB"/>
    <property type="match status" value="1"/>
</dbReference>
<dbReference type="Proteomes" id="UP000250043">
    <property type="component" value="Unassembled WGS sequence"/>
</dbReference>
<dbReference type="Gene3D" id="1.10.10.60">
    <property type="entry name" value="Homeodomain-like"/>
    <property type="match status" value="2"/>
</dbReference>
<name>A0A8E2DMZ2_9APHY</name>
<dbReference type="PANTHER" id="PTHR19303">
    <property type="entry name" value="TRANSPOSON"/>
    <property type="match status" value="1"/>
</dbReference>
<dbReference type="Pfam" id="PF03221">
    <property type="entry name" value="HTH_Tnp_Tc5"/>
    <property type="match status" value="1"/>
</dbReference>
<feature type="compositionally biased region" description="Polar residues" evidence="3">
    <location>
        <begin position="27"/>
        <end position="39"/>
    </location>
</feature>
<protein>
    <recommendedName>
        <fullName evidence="4">HTH CENPB-type domain-containing protein</fullName>
    </recommendedName>
</protein>
<feature type="region of interest" description="Disordered" evidence="3">
    <location>
        <begin position="1"/>
        <end position="62"/>
    </location>
</feature>
<dbReference type="GO" id="GO:0003677">
    <property type="term" value="F:DNA binding"/>
    <property type="evidence" value="ECO:0007669"/>
    <property type="project" value="UniProtKB-KW"/>
</dbReference>
<feature type="compositionally biased region" description="Acidic residues" evidence="3">
    <location>
        <begin position="456"/>
        <end position="465"/>
    </location>
</feature>
<dbReference type="Pfam" id="PF04218">
    <property type="entry name" value="CENP-B_N"/>
    <property type="match status" value="1"/>
</dbReference>
<sequence length="621" mass="69069">MDTQHYAGLVYHPSHPTQPGHTPAASLPSSSQDMAWHTNSASPPSSSSSSGNSPPVYPLMTRSPEHLEYPQPASFLSRNTPPAYHSPALHHVPSAQSMSFESPQIESSIGPNRIARRRPHSLSLSSSGCELPGGPYHKNHSSISIAGQHTSRSHTPNGFAHPDQSFGHHDSTNPMLTNSHYTMTPASAPPFSQYTFIPSHSRSTSGSISNPRSASPALSVASVMTSVSSSTSGPNSHPQSHSHDMNTYPMPVFRPPGRIKHTKQRLFTTDRRKICEFHQQHPNLKQDEIAKHFGVERSTISKILKHKQRWLQVLPDETTQVARIRPSKFPAIENQLESWLADCKQKNVVLTDSLIRNKAREIGLELGFDEKRFKASSGWVENFKHRVGIRRGVWHGDGRKAKVIRAAVIGFTQAPLQNHRLPSLAYTHSTLYPNSCPQREETQSVPARQADHEGEYDFESDESETPADCTEVYQQSAPQSEWQDHHASATSVPAYHSLLRDDVVHEHGHTHGHMQHPSDVSLDDGPLPIPGDHVPMLSQSGGADHPEDEPIMYVPPMLPEMYPAMEDIRDLREAEDILDRLLRWLHSPVNLELTSHPDRDAVHRIRTAIAQRIQQGIPPSS</sequence>
<dbReference type="OrthoDB" id="9909311at2759"/>
<evidence type="ECO:0000313" key="5">
    <source>
        <dbReference type="EMBL" id="OCH88693.1"/>
    </source>
</evidence>
<proteinExistence type="predicted"/>